<evidence type="ECO:0000259" key="1">
    <source>
        <dbReference type="PROSITE" id="PS51725"/>
    </source>
</evidence>
<keyword evidence="3" id="KW-1185">Reference proteome</keyword>
<dbReference type="InterPro" id="IPR050404">
    <property type="entry name" value="Heme-degrading_MO"/>
</dbReference>
<dbReference type="PROSITE" id="PS51725">
    <property type="entry name" value="ABM"/>
    <property type="match status" value="1"/>
</dbReference>
<dbReference type="Pfam" id="PF03992">
    <property type="entry name" value="ABM"/>
    <property type="match status" value="1"/>
</dbReference>
<dbReference type="InterPro" id="IPR007138">
    <property type="entry name" value="ABM_dom"/>
</dbReference>
<gene>
    <name evidence="2" type="primary">hmoA</name>
    <name evidence="2" type="ORF">FILTAD_00971</name>
</gene>
<reference evidence="2 3" key="1">
    <citation type="submission" date="2018-11" db="EMBL/GenBank/DDBJ databases">
        <authorList>
            <person name="Criscuolo A."/>
        </authorList>
    </citation>
    <scope>NUCLEOTIDE SEQUENCE [LARGE SCALE GENOMIC DNA]</scope>
    <source>
        <strain evidence="2">ATB-66</strain>
    </source>
</reference>
<dbReference type="PANTHER" id="PTHR34474">
    <property type="entry name" value="SIGNAL TRANSDUCTION PROTEIN TRAP"/>
    <property type="match status" value="1"/>
</dbReference>
<dbReference type="EC" id="1.14.14.18" evidence="2"/>
<accession>A0A3P5X084</accession>
<keyword evidence="2" id="KW-0560">Oxidoreductase</keyword>
<name>A0A3P5X084_9BACL</name>
<dbReference type="GO" id="GO:0004392">
    <property type="term" value="F:heme oxygenase (decyclizing) activity"/>
    <property type="evidence" value="ECO:0007669"/>
    <property type="project" value="UniProtKB-EC"/>
</dbReference>
<dbReference type="OrthoDB" id="1645001at2"/>
<sequence>MCNLFVQMRKMVVTEGNADQVVKRFSKEGIIEKQEGFIDVNVMVKKVRRGDEEVIIMVRWESEKHWKQWEKSPEHIAGHKAKLGQPKPDYIVSSEGALYEVKAVKKAAPNSTVDLV</sequence>
<evidence type="ECO:0000313" key="2">
    <source>
        <dbReference type="EMBL" id="VDC24006.1"/>
    </source>
</evidence>
<dbReference type="SUPFAM" id="SSF54909">
    <property type="entry name" value="Dimeric alpha+beta barrel"/>
    <property type="match status" value="1"/>
</dbReference>
<dbReference type="Gene3D" id="3.30.70.100">
    <property type="match status" value="1"/>
</dbReference>
<dbReference type="InterPro" id="IPR011008">
    <property type="entry name" value="Dimeric_a/b-barrel"/>
</dbReference>
<protein>
    <submittedName>
        <fullName evidence="2">Heme-degrading monooxygenase HmoA</fullName>
        <ecNumber evidence="2">1.14.14.18</ecNumber>
    </submittedName>
</protein>
<keyword evidence="2" id="KW-0503">Monooxygenase</keyword>
<dbReference type="Proteomes" id="UP000270468">
    <property type="component" value="Unassembled WGS sequence"/>
</dbReference>
<organism evidence="2 3">
    <name type="scientific">Filibacter tadaridae</name>
    <dbReference type="NCBI Taxonomy" id="2483811"/>
    <lineage>
        <taxon>Bacteria</taxon>
        <taxon>Bacillati</taxon>
        <taxon>Bacillota</taxon>
        <taxon>Bacilli</taxon>
        <taxon>Bacillales</taxon>
        <taxon>Caryophanaceae</taxon>
        <taxon>Filibacter</taxon>
    </lineage>
</organism>
<dbReference type="PANTHER" id="PTHR34474:SF1">
    <property type="entry name" value="HEME-DEGRADING MONOOXYGENASE HMOA"/>
    <property type="match status" value="1"/>
</dbReference>
<dbReference type="EMBL" id="UXAV01000029">
    <property type="protein sequence ID" value="VDC24006.1"/>
    <property type="molecule type" value="Genomic_DNA"/>
</dbReference>
<dbReference type="AlphaFoldDB" id="A0A3P5X084"/>
<feature type="domain" description="ABM" evidence="1">
    <location>
        <begin position="5"/>
        <end position="98"/>
    </location>
</feature>
<proteinExistence type="predicted"/>
<evidence type="ECO:0000313" key="3">
    <source>
        <dbReference type="Proteomes" id="UP000270468"/>
    </source>
</evidence>